<keyword evidence="10" id="KW-1185">Reference proteome</keyword>
<feature type="domain" description="Fatty acid hydroxylase" evidence="8">
    <location>
        <begin position="110"/>
        <end position="242"/>
    </location>
</feature>
<evidence type="ECO:0000256" key="5">
    <source>
        <dbReference type="ARBA" id="ARBA00023098"/>
    </source>
</evidence>
<keyword evidence="6 7" id="KW-0472">Membrane</keyword>
<keyword evidence="2 7" id="KW-0812">Transmembrane</keyword>
<dbReference type="PANTHER" id="PTHR21624">
    <property type="entry name" value="STEROL DESATURASE-RELATED PROTEIN"/>
    <property type="match status" value="1"/>
</dbReference>
<proteinExistence type="predicted"/>
<evidence type="ECO:0000256" key="6">
    <source>
        <dbReference type="ARBA" id="ARBA00023136"/>
    </source>
</evidence>
<keyword evidence="3 7" id="KW-1133">Transmembrane helix</keyword>
<name>A0AAV6VYH0_9ARAC</name>
<dbReference type="EMBL" id="JAFNEN010000012">
    <property type="protein sequence ID" value="KAG8200882.1"/>
    <property type="molecule type" value="Genomic_DNA"/>
</dbReference>
<dbReference type="AlphaFoldDB" id="A0AAV6VYH0"/>
<gene>
    <name evidence="9" type="ORF">JTE90_015786</name>
</gene>
<accession>A0AAV6VYH0</accession>
<feature type="transmembrane region" description="Helical" evidence="7">
    <location>
        <begin position="107"/>
        <end position="124"/>
    </location>
</feature>
<dbReference type="Pfam" id="PF04116">
    <property type="entry name" value="FA_hydroxylase"/>
    <property type="match status" value="1"/>
</dbReference>
<evidence type="ECO:0000256" key="7">
    <source>
        <dbReference type="SAM" id="Phobius"/>
    </source>
</evidence>
<dbReference type="GO" id="GO:0006643">
    <property type="term" value="P:membrane lipid metabolic process"/>
    <property type="evidence" value="ECO:0007669"/>
    <property type="project" value="TreeGrafter"/>
</dbReference>
<evidence type="ECO:0000256" key="2">
    <source>
        <dbReference type="ARBA" id="ARBA00022692"/>
    </source>
</evidence>
<dbReference type="GO" id="GO:0008610">
    <property type="term" value="P:lipid biosynthetic process"/>
    <property type="evidence" value="ECO:0007669"/>
    <property type="project" value="InterPro"/>
</dbReference>
<dbReference type="GO" id="GO:0050479">
    <property type="term" value="F:glyceryl-ether monooxygenase activity"/>
    <property type="evidence" value="ECO:0007669"/>
    <property type="project" value="TreeGrafter"/>
</dbReference>
<dbReference type="Proteomes" id="UP000827092">
    <property type="component" value="Unassembled WGS sequence"/>
</dbReference>
<keyword evidence="4" id="KW-0560">Oxidoreductase</keyword>
<feature type="transmembrane region" description="Helical" evidence="7">
    <location>
        <begin position="33"/>
        <end position="52"/>
    </location>
</feature>
<evidence type="ECO:0000256" key="1">
    <source>
        <dbReference type="ARBA" id="ARBA00004127"/>
    </source>
</evidence>
<comment type="subcellular location">
    <subcellularLocation>
        <location evidence="1">Endomembrane system</location>
        <topology evidence="1">Multi-pass membrane protein</topology>
    </subcellularLocation>
</comment>
<dbReference type="InterPro" id="IPR006694">
    <property type="entry name" value="Fatty_acid_hydroxylase"/>
</dbReference>
<evidence type="ECO:0000256" key="3">
    <source>
        <dbReference type="ARBA" id="ARBA00022989"/>
    </source>
</evidence>
<dbReference type="GO" id="GO:0005506">
    <property type="term" value="F:iron ion binding"/>
    <property type="evidence" value="ECO:0007669"/>
    <property type="project" value="InterPro"/>
</dbReference>
<dbReference type="InterPro" id="IPR051689">
    <property type="entry name" value="Sterol_desaturase/TMEM195"/>
</dbReference>
<dbReference type="GO" id="GO:0016020">
    <property type="term" value="C:membrane"/>
    <property type="evidence" value="ECO:0007669"/>
    <property type="project" value="GOC"/>
</dbReference>
<keyword evidence="5" id="KW-0443">Lipid metabolism</keyword>
<reference evidence="9 10" key="1">
    <citation type="journal article" date="2022" name="Nat. Ecol. Evol.">
        <title>A masculinizing supergene underlies an exaggerated male reproductive morph in a spider.</title>
        <authorList>
            <person name="Hendrickx F."/>
            <person name="De Corte Z."/>
            <person name="Sonet G."/>
            <person name="Van Belleghem S.M."/>
            <person name="Kostlbacher S."/>
            <person name="Vangestel C."/>
        </authorList>
    </citation>
    <scope>NUCLEOTIDE SEQUENCE [LARGE SCALE GENOMIC DNA]</scope>
    <source>
        <strain evidence="9">W744_W776</strain>
    </source>
</reference>
<sequence length="368" mass="43152">MGVFEVAEKIGYLFYVVSPNRTSFETIEEVPDYTVQVIPYFLALLAVEQLYLKFKKKRTMRVNDAIGSVSQGVLSEISRIILQSWKLAAYIYIYTHWRVIDLPWNSLWTWFICFVGVDFLYYWAHRASHEINFLWACHQVHHSSEDYNLSTALRQSVLQSYFLSVFNLPLAFAIPPSAYLVHNTFNLLYQFWIHTEAIQTIGPLEYILNTASHHRVHHGRNRYCIDKNYAGTLIIWDRLFGTFEPENEEVVYGLTHPINTFEPIYIQMCHFMHIWRTFWATEGFGNKLSVIFKGPGWYPGMPWHGSIEDVPEVKAPITRYDPPLPLWCKLYVLWHFTLLVFGYVEMAEGVKIICVMARATPLHLIHIN</sequence>
<dbReference type="GO" id="GO:0005783">
    <property type="term" value="C:endoplasmic reticulum"/>
    <property type="evidence" value="ECO:0007669"/>
    <property type="project" value="TreeGrafter"/>
</dbReference>
<organism evidence="9 10">
    <name type="scientific">Oedothorax gibbosus</name>
    <dbReference type="NCBI Taxonomy" id="931172"/>
    <lineage>
        <taxon>Eukaryota</taxon>
        <taxon>Metazoa</taxon>
        <taxon>Ecdysozoa</taxon>
        <taxon>Arthropoda</taxon>
        <taxon>Chelicerata</taxon>
        <taxon>Arachnida</taxon>
        <taxon>Araneae</taxon>
        <taxon>Araneomorphae</taxon>
        <taxon>Entelegynae</taxon>
        <taxon>Araneoidea</taxon>
        <taxon>Linyphiidae</taxon>
        <taxon>Erigoninae</taxon>
        <taxon>Oedothorax</taxon>
    </lineage>
</organism>
<dbReference type="PANTHER" id="PTHR21624:SF1">
    <property type="entry name" value="ALKYLGLYCEROL MONOOXYGENASE"/>
    <property type="match status" value="1"/>
</dbReference>
<evidence type="ECO:0000259" key="8">
    <source>
        <dbReference type="Pfam" id="PF04116"/>
    </source>
</evidence>
<comment type="caution">
    <text evidence="9">The sequence shown here is derived from an EMBL/GenBank/DDBJ whole genome shotgun (WGS) entry which is preliminary data.</text>
</comment>
<evidence type="ECO:0000313" key="10">
    <source>
        <dbReference type="Proteomes" id="UP000827092"/>
    </source>
</evidence>
<evidence type="ECO:0000313" key="9">
    <source>
        <dbReference type="EMBL" id="KAG8200882.1"/>
    </source>
</evidence>
<evidence type="ECO:0000256" key="4">
    <source>
        <dbReference type="ARBA" id="ARBA00023002"/>
    </source>
</evidence>
<protein>
    <recommendedName>
        <fullName evidence="8">Fatty acid hydroxylase domain-containing protein</fullName>
    </recommendedName>
</protein>